<keyword evidence="1" id="KW-0732">Signal</keyword>
<evidence type="ECO:0000313" key="3">
    <source>
        <dbReference type="Proteomes" id="UP001165986"/>
    </source>
</evidence>
<feature type="chain" id="PRO_5041342501" evidence="1">
    <location>
        <begin position="31"/>
        <end position="101"/>
    </location>
</feature>
<reference evidence="2" key="1">
    <citation type="submission" date="2019-07" db="EMBL/GenBank/DDBJ databases">
        <title>Toxilogical consequences of a new and cryptic species of cyanobacteria (Komarekiella delphini-convector) recovered from the epidermis of a bottlenose dolphin and 1500 ft. in the air.</title>
        <authorList>
            <person name="Brown A.O."/>
            <person name="Dvorak P."/>
            <person name="Villanueva C.D."/>
            <person name="Foss A.J."/>
            <person name="Garvey A.D."/>
            <person name="Gibson Q.A."/>
            <person name="Johansen J.R."/>
            <person name="Casamatta D.A."/>
        </authorList>
    </citation>
    <scope>NUCLEOTIDE SEQUENCE</scope>
    <source>
        <strain evidence="2">SJRDD-AB1</strain>
    </source>
</reference>
<dbReference type="EMBL" id="VJXY01000015">
    <property type="protein sequence ID" value="MBD6617224.1"/>
    <property type="molecule type" value="Genomic_DNA"/>
</dbReference>
<feature type="signal peptide" evidence="1">
    <location>
        <begin position="1"/>
        <end position="30"/>
    </location>
</feature>
<comment type="caution">
    <text evidence="2">The sequence shown here is derived from an EMBL/GenBank/DDBJ whole genome shotgun (WGS) entry which is preliminary data.</text>
</comment>
<dbReference type="AlphaFoldDB" id="A0AA40SXQ8"/>
<accession>A0AA40SXQ8</accession>
<dbReference type="RefSeq" id="WP_191758446.1">
    <property type="nucleotide sequence ID" value="NZ_VJXY01000015.1"/>
</dbReference>
<keyword evidence="3" id="KW-1185">Reference proteome</keyword>
<protein>
    <submittedName>
        <fullName evidence="2">Uncharacterized protein</fullName>
    </submittedName>
</protein>
<evidence type="ECO:0000313" key="2">
    <source>
        <dbReference type="EMBL" id="MBD6617224.1"/>
    </source>
</evidence>
<organism evidence="2 3">
    <name type="scientific">Komarekiella delphini-convector SJRDD-AB1</name>
    <dbReference type="NCBI Taxonomy" id="2593771"/>
    <lineage>
        <taxon>Bacteria</taxon>
        <taxon>Bacillati</taxon>
        <taxon>Cyanobacteriota</taxon>
        <taxon>Cyanophyceae</taxon>
        <taxon>Nostocales</taxon>
        <taxon>Nostocaceae</taxon>
        <taxon>Komarekiella</taxon>
        <taxon>Komarekiella delphini-convector</taxon>
    </lineage>
</organism>
<evidence type="ECO:0000256" key="1">
    <source>
        <dbReference type="SAM" id="SignalP"/>
    </source>
</evidence>
<gene>
    <name evidence="2" type="ORF">FNW02_15630</name>
</gene>
<proteinExistence type="predicted"/>
<dbReference type="Proteomes" id="UP001165986">
    <property type="component" value="Unassembled WGS sequence"/>
</dbReference>
<sequence length="101" mass="11887">MNSHFNHFKKLLVSLAIVGMSFNLQMPVNAQNVTREQLDRLSLHELIILRNEQLRQARIVIANCYNSPYIPNSTCYAMRLQYRNYFANLNNYIAQRRVIGQ</sequence>
<name>A0AA40SXQ8_9NOST</name>